<dbReference type="AlphaFoldDB" id="A0A1A6HCF5"/>
<dbReference type="EMBL" id="LZPO01036275">
    <property type="protein sequence ID" value="OBS75595.1"/>
    <property type="molecule type" value="Genomic_DNA"/>
</dbReference>
<protein>
    <recommendedName>
        <fullName evidence="4">Secreted protein</fullName>
    </recommendedName>
</protein>
<feature type="signal peptide" evidence="1">
    <location>
        <begin position="1"/>
        <end position="28"/>
    </location>
</feature>
<evidence type="ECO:0000313" key="3">
    <source>
        <dbReference type="Proteomes" id="UP000092124"/>
    </source>
</evidence>
<name>A0A1A6HCF5_NEOLE</name>
<proteinExistence type="predicted"/>
<gene>
    <name evidence="2" type="ORF">A6R68_17953</name>
</gene>
<accession>A0A1A6HCF5</accession>
<evidence type="ECO:0008006" key="4">
    <source>
        <dbReference type="Google" id="ProtNLM"/>
    </source>
</evidence>
<evidence type="ECO:0000256" key="1">
    <source>
        <dbReference type="SAM" id="SignalP"/>
    </source>
</evidence>
<sequence length="70" mass="7945">MKVSFVLSTRSAWSQKLLLMLWVKCGMAMPYESEKLLCLSGCEPKELTETAHFSVFLKKIMSANMLSENP</sequence>
<keyword evidence="1" id="KW-0732">Signal</keyword>
<feature type="chain" id="PRO_5008346259" description="Secreted protein" evidence="1">
    <location>
        <begin position="29"/>
        <end position="70"/>
    </location>
</feature>
<keyword evidence="3" id="KW-1185">Reference proteome</keyword>
<evidence type="ECO:0000313" key="2">
    <source>
        <dbReference type="EMBL" id="OBS75595.1"/>
    </source>
</evidence>
<reference evidence="2 3" key="1">
    <citation type="submission" date="2016-06" db="EMBL/GenBank/DDBJ databases">
        <title>The Draft Genome Sequence and Annotation of the Desert Woodrat Neotoma lepida.</title>
        <authorList>
            <person name="Campbell M."/>
            <person name="Oakeson K.F."/>
            <person name="Yandell M."/>
            <person name="Halpert J.R."/>
            <person name="Dearing D."/>
        </authorList>
    </citation>
    <scope>NUCLEOTIDE SEQUENCE [LARGE SCALE GENOMIC DNA]</scope>
    <source>
        <strain evidence="2">417</strain>
        <tissue evidence="2">Liver</tissue>
    </source>
</reference>
<organism evidence="2 3">
    <name type="scientific">Neotoma lepida</name>
    <name type="common">Desert woodrat</name>
    <dbReference type="NCBI Taxonomy" id="56216"/>
    <lineage>
        <taxon>Eukaryota</taxon>
        <taxon>Metazoa</taxon>
        <taxon>Chordata</taxon>
        <taxon>Craniata</taxon>
        <taxon>Vertebrata</taxon>
        <taxon>Euteleostomi</taxon>
        <taxon>Mammalia</taxon>
        <taxon>Eutheria</taxon>
        <taxon>Euarchontoglires</taxon>
        <taxon>Glires</taxon>
        <taxon>Rodentia</taxon>
        <taxon>Myomorpha</taxon>
        <taxon>Muroidea</taxon>
        <taxon>Cricetidae</taxon>
        <taxon>Neotominae</taxon>
        <taxon>Neotoma</taxon>
    </lineage>
</organism>
<dbReference type="Proteomes" id="UP000092124">
    <property type="component" value="Unassembled WGS sequence"/>
</dbReference>
<comment type="caution">
    <text evidence="2">The sequence shown here is derived from an EMBL/GenBank/DDBJ whole genome shotgun (WGS) entry which is preliminary data.</text>
</comment>